<dbReference type="Pfam" id="PF00691">
    <property type="entry name" value="OmpA"/>
    <property type="match status" value="1"/>
</dbReference>
<dbReference type="InterPro" id="IPR006665">
    <property type="entry name" value="OmpA-like"/>
</dbReference>
<gene>
    <name evidence="11" type="ORF">J2S64_003641</name>
</gene>
<dbReference type="SUPFAM" id="SSF103088">
    <property type="entry name" value="OmpA-like"/>
    <property type="match status" value="1"/>
</dbReference>
<evidence type="ECO:0000256" key="5">
    <source>
        <dbReference type="ARBA" id="ARBA00022989"/>
    </source>
</evidence>
<feature type="region of interest" description="Disordered" evidence="8">
    <location>
        <begin position="1"/>
        <end position="28"/>
    </location>
</feature>
<proteinExistence type="inferred from homology"/>
<comment type="subcellular location">
    <subcellularLocation>
        <location evidence="1">Cell membrane</location>
        <topology evidence="1">Single-pass membrane protein</topology>
    </subcellularLocation>
</comment>
<dbReference type="CDD" id="cd07185">
    <property type="entry name" value="OmpA_C-like"/>
    <property type="match status" value="1"/>
</dbReference>
<reference evidence="11 12" key="1">
    <citation type="submission" date="2023-07" db="EMBL/GenBank/DDBJ databases">
        <title>Sequencing the genomes of 1000 actinobacteria strains.</title>
        <authorList>
            <person name="Klenk H.-P."/>
        </authorList>
    </citation>
    <scope>NUCLEOTIDE SEQUENCE [LARGE SCALE GENOMIC DNA]</scope>
    <source>
        <strain evidence="11 12">DSM 20167</strain>
    </source>
</reference>
<evidence type="ECO:0000313" key="11">
    <source>
        <dbReference type="EMBL" id="MDR7359950.1"/>
    </source>
</evidence>
<feature type="transmembrane region" description="Helical" evidence="9">
    <location>
        <begin position="34"/>
        <end position="54"/>
    </location>
</feature>
<keyword evidence="3" id="KW-1003">Cell membrane</keyword>
<dbReference type="PANTHER" id="PTHR30329">
    <property type="entry name" value="STATOR ELEMENT OF FLAGELLAR MOTOR COMPLEX"/>
    <property type="match status" value="1"/>
</dbReference>
<evidence type="ECO:0000256" key="3">
    <source>
        <dbReference type="ARBA" id="ARBA00022475"/>
    </source>
</evidence>
<sequence>MSGGRSSSRRGGRKGRKPAESGHDGPDERWMASYMDMVTVLMCLFIVLFAMSTVDQDKYTKLKNSLATGFGTEQSVTADTAEGVVVPPELVGTEGLLASSQIDGQTKEALLALAQNEQSDLIELKERIQKRLKDSGHAGAADFSIDNRGLTVRLVSAETFFVPNSAELTDNAREIIDAIAPVLAPTKRYFEVEGFADERRPVKPYPTNWELSASRATGVLRSLVEDGGVKASRISSVGYGDARPVPGNKDLSLNRRVDIVVLSNQPESVRSLLKQNP</sequence>
<keyword evidence="12" id="KW-1185">Reference proteome</keyword>
<evidence type="ECO:0000256" key="4">
    <source>
        <dbReference type="ARBA" id="ARBA00022692"/>
    </source>
</evidence>
<evidence type="ECO:0000259" key="10">
    <source>
        <dbReference type="PROSITE" id="PS51123"/>
    </source>
</evidence>
<evidence type="ECO:0000256" key="2">
    <source>
        <dbReference type="ARBA" id="ARBA00008914"/>
    </source>
</evidence>
<dbReference type="Proteomes" id="UP001183817">
    <property type="component" value="Unassembled WGS sequence"/>
</dbReference>
<evidence type="ECO:0000256" key="1">
    <source>
        <dbReference type="ARBA" id="ARBA00004162"/>
    </source>
</evidence>
<comment type="caution">
    <text evidence="11">The sequence shown here is derived from an EMBL/GenBank/DDBJ whole genome shotgun (WGS) entry which is preliminary data.</text>
</comment>
<name>A0ABU2BMT0_9MICC</name>
<dbReference type="PROSITE" id="PS51123">
    <property type="entry name" value="OMPA_2"/>
    <property type="match status" value="1"/>
</dbReference>
<dbReference type="Gene3D" id="3.30.1330.60">
    <property type="entry name" value="OmpA-like domain"/>
    <property type="match status" value="1"/>
</dbReference>
<keyword evidence="6 7" id="KW-0472">Membrane</keyword>
<feature type="domain" description="OmpA-like" evidence="10">
    <location>
        <begin position="148"/>
        <end position="265"/>
    </location>
</feature>
<organism evidence="11 12">
    <name type="scientific">Paeniglutamicibacter sulfureus</name>
    <dbReference type="NCBI Taxonomy" id="43666"/>
    <lineage>
        <taxon>Bacteria</taxon>
        <taxon>Bacillati</taxon>
        <taxon>Actinomycetota</taxon>
        <taxon>Actinomycetes</taxon>
        <taxon>Micrococcales</taxon>
        <taxon>Micrococcaceae</taxon>
        <taxon>Paeniglutamicibacter</taxon>
    </lineage>
</organism>
<evidence type="ECO:0000256" key="7">
    <source>
        <dbReference type="PROSITE-ProRule" id="PRU00473"/>
    </source>
</evidence>
<dbReference type="EMBL" id="JAVDYI010000001">
    <property type="protein sequence ID" value="MDR7359950.1"/>
    <property type="molecule type" value="Genomic_DNA"/>
</dbReference>
<accession>A0ABU2BMT0</accession>
<evidence type="ECO:0000256" key="6">
    <source>
        <dbReference type="ARBA" id="ARBA00023136"/>
    </source>
</evidence>
<dbReference type="Pfam" id="PF13677">
    <property type="entry name" value="MotB_plug"/>
    <property type="match status" value="1"/>
</dbReference>
<dbReference type="InterPro" id="IPR036737">
    <property type="entry name" value="OmpA-like_sf"/>
</dbReference>
<feature type="compositionally biased region" description="Basic residues" evidence="8">
    <location>
        <begin position="7"/>
        <end position="16"/>
    </location>
</feature>
<dbReference type="RefSeq" id="WP_310292598.1">
    <property type="nucleotide sequence ID" value="NZ_BAAAWO010000001.1"/>
</dbReference>
<keyword evidence="5 9" id="KW-1133">Transmembrane helix</keyword>
<evidence type="ECO:0000313" key="12">
    <source>
        <dbReference type="Proteomes" id="UP001183817"/>
    </source>
</evidence>
<comment type="similarity">
    <text evidence="2">Belongs to the MotB family.</text>
</comment>
<dbReference type="PANTHER" id="PTHR30329:SF21">
    <property type="entry name" value="LIPOPROTEIN YIAD-RELATED"/>
    <property type="match status" value="1"/>
</dbReference>
<feature type="compositionally biased region" description="Basic and acidic residues" evidence="8">
    <location>
        <begin position="17"/>
        <end position="28"/>
    </location>
</feature>
<evidence type="ECO:0000256" key="9">
    <source>
        <dbReference type="SAM" id="Phobius"/>
    </source>
</evidence>
<keyword evidence="4 9" id="KW-0812">Transmembrane</keyword>
<dbReference type="InterPro" id="IPR050330">
    <property type="entry name" value="Bact_OuterMem_StrucFunc"/>
</dbReference>
<dbReference type="InterPro" id="IPR025713">
    <property type="entry name" value="MotB-like_N_dom"/>
</dbReference>
<protein>
    <submittedName>
        <fullName evidence="11">Chemotaxis protein MotB</fullName>
    </submittedName>
</protein>
<evidence type="ECO:0000256" key="8">
    <source>
        <dbReference type="SAM" id="MobiDB-lite"/>
    </source>
</evidence>